<reference evidence="3 4" key="1">
    <citation type="submission" date="2018-03" db="EMBL/GenBank/DDBJ databases">
        <title>Genomic Encyclopedia of Type Strains, Phase III (KMG-III): the genomes of soil and plant-associated and newly described type strains.</title>
        <authorList>
            <person name="Whitman W."/>
        </authorList>
    </citation>
    <scope>NUCLEOTIDE SEQUENCE [LARGE SCALE GENOMIC DNA]</scope>
    <source>
        <strain evidence="3 4">CGMCC 1.07653</strain>
    </source>
</reference>
<name>A0A2P8HBV2_9BACI</name>
<dbReference type="InterPro" id="IPR029069">
    <property type="entry name" value="HotDog_dom_sf"/>
</dbReference>
<accession>A0A2P8HBV2</accession>
<evidence type="ECO:0000256" key="1">
    <source>
        <dbReference type="ARBA" id="ARBA00005953"/>
    </source>
</evidence>
<evidence type="ECO:0000313" key="4">
    <source>
        <dbReference type="Proteomes" id="UP000242310"/>
    </source>
</evidence>
<dbReference type="AlphaFoldDB" id="A0A2P8HBV2"/>
<evidence type="ECO:0000256" key="2">
    <source>
        <dbReference type="ARBA" id="ARBA00022801"/>
    </source>
</evidence>
<keyword evidence="2 3" id="KW-0378">Hydrolase</keyword>
<dbReference type="EMBL" id="PYAV01000010">
    <property type="protein sequence ID" value="PSL43611.1"/>
    <property type="molecule type" value="Genomic_DNA"/>
</dbReference>
<protein>
    <submittedName>
        <fullName evidence="3">Acyl-CoA thioester hydrolase</fullName>
    </submittedName>
</protein>
<evidence type="ECO:0000313" key="3">
    <source>
        <dbReference type="EMBL" id="PSL43611.1"/>
    </source>
</evidence>
<dbReference type="CDD" id="cd00586">
    <property type="entry name" value="4HBT"/>
    <property type="match status" value="1"/>
</dbReference>
<dbReference type="Pfam" id="PF13279">
    <property type="entry name" value="4HBT_2"/>
    <property type="match status" value="1"/>
</dbReference>
<dbReference type="InterPro" id="IPR006684">
    <property type="entry name" value="YbgC/YbaW"/>
</dbReference>
<dbReference type="Gene3D" id="3.10.129.10">
    <property type="entry name" value="Hotdog Thioesterase"/>
    <property type="match status" value="1"/>
</dbReference>
<sequence>MTYETQVKVRFSDTDALGHINNTSYFAYLEEARIDLLQHLGFTAPGAQTQRDFPFMVASASCDFKNQAYAGEILHVSTSLERIGNSSFTLQHHLTRDDGTEVAVGTAVLVYFDFQSGGTSPLTKEMKQTLQSLS</sequence>
<comment type="similarity">
    <text evidence="1">Belongs to the 4-hydroxybenzoyl-CoA thioesterase family.</text>
</comment>
<gene>
    <name evidence="3" type="ORF">B0H94_11087</name>
</gene>
<comment type="caution">
    <text evidence="3">The sequence shown here is derived from an EMBL/GenBank/DDBJ whole genome shotgun (WGS) entry which is preliminary data.</text>
</comment>
<dbReference type="RefSeq" id="WP_106589272.1">
    <property type="nucleotide sequence ID" value="NZ_PYAV01000010.1"/>
</dbReference>
<dbReference type="PANTHER" id="PTHR31793">
    <property type="entry name" value="4-HYDROXYBENZOYL-COA THIOESTERASE FAMILY MEMBER"/>
    <property type="match status" value="1"/>
</dbReference>
<keyword evidence="4" id="KW-1185">Reference proteome</keyword>
<organism evidence="3 4">
    <name type="scientific">Salsuginibacillus halophilus</name>
    <dbReference type="NCBI Taxonomy" id="517424"/>
    <lineage>
        <taxon>Bacteria</taxon>
        <taxon>Bacillati</taxon>
        <taxon>Bacillota</taxon>
        <taxon>Bacilli</taxon>
        <taxon>Bacillales</taxon>
        <taxon>Bacillaceae</taxon>
        <taxon>Salsuginibacillus</taxon>
    </lineage>
</organism>
<dbReference type="PANTHER" id="PTHR31793:SF24">
    <property type="entry name" value="LONG-CHAIN ACYL-COA THIOESTERASE FADM"/>
    <property type="match status" value="1"/>
</dbReference>
<proteinExistence type="inferred from homology"/>
<dbReference type="PIRSF" id="PIRSF003230">
    <property type="entry name" value="YbgC"/>
    <property type="match status" value="1"/>
</dbReference>
<dbReference type="OrthoDB" id="9799036at2"/>
<dbReference type="GO" id="GO:0047617">
    <property type="term" value="F:fatty acyl-CoA hydrolase activity"/>
    <property type="evidence" value="ECO:0007669"/>
    <property type="project" value="TreeGrafter"/>
</dbReference>
<dbReference type="InterPro" id="IPR050563">
    <property type="entry name" value="4-hydroxybenzoyl-CoA_TE"/>
</dbReference>
<dbReference type="Proteomes" id="UP000242310">
    <property type="component" value="Unassembled WGS sequence"/>
</dbReference>
<dbReference type="SUPFAM" id="SSF54637">
    <property type="entry name" value="Thioesterase/thiol ester dehydrase-isomerase"/>
    <property type="match status" value="1"/>
</dbReference>